<evidence type="ECO:0000256" key="1">
    <source>
        <dbReference type="SAM" id="SignalP"/>
    </source>
</evidence>
<dbReference type="InterPro" id="IPR017734">
    <property type="entry name" value="T6SS_SciN"/>
</dbReference>
<evidence type="ECO:0000313" key="2">
    <source>
        <dbReference type="EMBL" id="AVR97834.1"/>
    </source>
</evidence>
<dbReference type="PROSITE" id="PS51257">
    <property type="entry name" value="PROKAR_LIPOPROTEIN"/>
    <property type="match status" value="1"/>
</dbReference>
<name>A0A2R4CDV6_9BURK</name>
<organism evidence="2 3">
    <name type="scientific">Pseudoduganella armeniaca</name>
    <dbReference type="NCBI Taxonomy" id="2072590"/>
    <lineage>
        <taxon>Bacteria</taxon>
        <taxon>Pseudomonadati</taxon>
        <taxon>Pseudomonadota</taxon>
        <taxon>Betaproteobacteria</taxon>
        <taxon>Burkholderiales</taxon>
        <taxon>Oxalobacteraceae</taxon>
        <taxon>Telluria group</taxon>
        <taxon>Pseudoduganella</taxon>
    </lineage>
</organism>
<evidence type="ECO:0000313" key="3">
    <source>
        <dbReference type="Proteomes" id="UP000240505"/>
    </source>
</evidence>
<dbReference type="AlphaFoldDB" id="A0A2R4CDV6"/>
<proteinExistence type="predicted"/>
<sequence>MKGEPMRRIASGLASVLVASALSACGGATLAGAVLQMAGVQRPPELPDAQKPPRTVSIRLHAASTLNSGNGGPPLALVARVYTLRQAEAFERVPYAGFANPQAERELLGPDLLGVKEVLLIPGQHYEVQQKVSREAGFIGIVALFRAPDGQRWRAAFPAAAAEQSGITLGLHGCALTAGAGAPPRQRQLSRPLSEAHCT</sequence>
<keyword evidence="1" id="KW-0732">Signal</keyword>
<reference evidence="2 3" key="1">
    <citation type="submission" date="2018-03" db="EMBL/GenBank/DDBJ databases">
        <title>Massilia armeniaca sp. nov., isolated from desert soil.</title>
        <authorList>
            <person name="Huang H."/>
            <person name="Ren M."/>
        </authorList>
    </citation>
    <scope>NUCLEOTIDE SEQUENCE [LARGE SCALE GENOMIC DNA]</scope>
    <source>
        <strain evidence="2 3">ZMN-3</strain>
    </source>
</reference>
<dbReference type="PANTHER" id="PTHR37625">
    <property type="entry name" value="OUTER MEMBRANE LIPOPROTEIN-RELATED"/>
    <property type="match status" value="1"/>
</dbReference>
<dbReference type="NCBIfam" id="TIGR03352">
    <property type="entry name" value="VI_chp_3"/>
    <property type="match status" value="1"/>
</dbReference>
<dbReference type="KEGG" id="masz:C9I28_20985"/>
<dbReference type="EMBL" id="CP028324">
    <property type="protein sequence ID" value="AVR97834.1"/>
    <property type="molecule type" value="Genomic_DNA"/>
</dbReference>
<dbReference type="Gene3D" id="2.60.40.4150">
    <property type="entry name" value="Type VI secretion system, lipoprotein SciN"/>
    <property type="match status" value="1"/>
</dbReference>
<accession>A0A2R4CDV6</accession>
<protein>
    <submittedName>
        <fullName evidence="2">Type VI secretion system lipoprotein TssJ</fullName>
    </submittedName>
</protein>
<dbReference type="OrthoDB" id="8752321at2"/>
<feature type="chain" id="PRO_5015356988" evidence="1">
    <location>
        <begin position="25"/>
        <end position="199"/>
    </location>
</feature>
<dbReference type="PANTHER" id="PTHR37625:SF4">
    <property type="entry name" value="OUTER MEMBRANE LIPOPROTEIN"/>
    <property type="match status" value="1"/>
</dbReference>
<keyword evidence="3" id="KW-1185">Reference proteome</keyword>
<gene>
    <name evidence="2" type="primary">tssJ</name>
    <name evidence="2" type="ORF">C9I28_20985</name>
</gene>
<dbReference type="InterPro" id="IPR038706">
    <property type="entry name" value="Type_VI_SciN-like_sf"/>
</dbReference>
<feature type="signal peptide" evidence="1">
    <location>
        <begin position="1"/>
        <end position="24"/>
    </location>
</feature>
<dbReference type="Proteomes" id="UP000240505">
    <property type="component" value="Chromosome"/>
</dbReference>
<keyword evidence="2" id="KW-0449">Lipoprotein</keyword>
<dbReference type="Pfam" id="PF12790">
    <property type="entry name" value="T6SS-SciN"/>
    <property type="match status" value="1"/>
</dbReference>